<gene>
    <name evidence="1" type="ORF">GXM_01251</name>
</gene>
<dbReference type="EMBL" id="CP045226">
    <property type="protein sequence ID" value="QFS43778.1"/>
    <property type="molecule type" value="Genomic_DNA"/>
</dbReference>
<accession>A0A5P8VTJ7</accession>
<dbReference type="AlphaFoldDB" id="A0A5P8VTJ7"/>
<dbReference type="Proteomes" id="UP000326678">
    <property type="component" value="Chromosome Gxm1"/>
</dbReference>
<organism evidence="1 2">
    <name type="scientific">Nostoc sphaeroides CCNUC1</name>
    <dbReference type="NCBI Taxonomy" id="2653204"/>
    <lineage>
        <taxon>Bacteria</taxon>
        <taxon>Bacillati</taxon>
        <taxon>Cyanobacteriota</taxon>
        <taxon>Cyanophyceae</taxon>
        <taxon>Nostocales</taxon>
        <taxon>Nostocaceae</taxon>
        <taxon>Nostoc</taxon>
    </lineage>
</organism>
<evidence type="ECO:0000313" key="1">
    <source>
        <dbReference type="EMBL" id="QFS43778.1"/>
    </source>
</evidence>
<dbReference type="KEGG" id="nsh:GXM_01251"/>
<reference evidence="1 2" key="1">
    <citation type="submission" date="2019-10" db="EMBL/GenBank/DDBJ databases">
        <title>Genomic and transcriptomic insights into the perfect genentic adaptation of a filamentous nitrogen-fixing cyanobacterium to rice fields.</title>
        <authorList>
            <person name="Chen Z."/>
        </authorList>
    </citation>
    <scope>NUCLEOTIDE SEQUENCE [LARGE SCALE GENOMIC DNA]</scope>
    <source>
        <strain evidence="1">CCNUC1</strain>
    </source>
</reference>
<name>A0A5P8VTJ7_9NOSO</name>
<protein>
    <submittedName>
        <fullName evidence="1">Uncharacterized protein</fullName>
    </submittedName>
</protein>
<evidence type="ECO:0000313" key="2">
    <source>
        <dbReference type="Proteomes" id="UP000326678"/>
    </source>
</evidence>
<sequence length="41" mass="4845">MWVNLLFRLFGSFSDTAYFHNIHAKFDITPERTINTEQIAV</sequence>
<keyword evidence="2" id="KW-1185">Reference proteome</keyword>
<proteinExistence type="predicted"/>